<name>A0A540LVQ8_MALBA</name>
<proteinExistence type="predicted"/>
<dbReference type="InterPro" id="IPR040415">
    <property type="entry name" value="SETD9"/>
</dbReference>
<dbReference type="PANTHER" id="PTHR33524">
    <property type="entry name" value="C5ORF35"/>
    <property type="match status" value="1"/>
</dbReference>
<dbReference type="EMBL" id="VIEB01000452">
    <property type="protein sequence ID" value="TQD90409.1"/>
    <property type="molecule type" value="Genomic_DNA"/>
</dbReference>
<organism evidence="1 2">
    <name type="scientific">Malus baccata</name>
    <name type="common">Siberian crab apple</name>
    <name type="synonym">Pyrus baccata</name>
    <dbReference type="NCBI Taxonomy" id="106549"/>
    <lineage>
        <taxon>Eukaryota</taxon>
        <taxon>Viridiplantae</taxon>
        <taxon>Streptophyta</taxon>
        <taxon>Embryophyta</taxon>
        <taxon>Tracheophyta</taxon>
        <taxon>Spermatophyta</taxon>
        <taxon>Magnoliopsida</taxon>
        <taxon>eudicotyledons</taxon>
        <taxon>Gunneridae</taxon>
        <taxon>Pentapetalae</taxon>
        <taxon>rosids</taxon>
        <taxon>fabids</taxon>
        <taxon>Rosales</taxon>
        <taxon>Rosaceae</taxon>
        <taxon>Amygdaloideae</taxon>
        <taxon>Maleae</taxon>
        <taxon>Malus</taxon>
    </lineage>
</organism>
<dbReference type="PANTHER" id="PTHR33524:SF1">
    <property type="entry name" value="SET DOMAIN-CONTAINING PROTEIN"/>
    <property type="match status" value="1"/>
</dbReference>
<dbReference type="Proteomes" id="UP000315295">
    <property type="component" value="Unassembled WGS sequence"/>
</dbReference>
<dbReference type="AlphaFoldDB" id="A0A540LVQ8"/>
<protein>
    <submittedName>
        <fullName evidence="1">Uncharacterized protein</fullName>
    </submittedName>
</protein>
<sequence>MFNRNPRQLRYNRLGRDEDEADVDKIIDMANKASIADQQIQVQENIHLQIKNFCVSMDEVLLPNVKKINEGTESPKQSNAATRRSAFSFAIGRSGPPVKHHVMIFSTEVPEKRPLERTDVSQKLYDGTVINAQPWGYGGETRDFWDGLTVPETRPSKQRDEKGRDRIWRLLKEVKMKRFGSFWFKLGGSKNSGSDVPVLKSLVLVATRALCDEVVLLNYTLSNSNVGQSGILLLMRRKTEGGGAKFC</sequence>
<comment type="caution">
    <text evidence="1">The sequence shown here is derived from an EMBL/GenBank/DDBJ whole genome shotgun (WGS) entry which is preliminary data.</text>
</comment>
<keyword evidence="2" id="KW-1185">Reference proteome</keyword>
<reference evidence="1 2" key="1">
    <citation type="journal article" date="2019" name="G3 (Bethesda)">
        <title>Sequencing of a Wild Apple (Malus baccata) Genome Unravels the Differences Between Cultivated and Wild Apple Species Regarding Disease Resistance and Cold Tolerance.</title>
        <authorList>
            <person name="Chen X."/>
        </authorList>
    </citation>
    <scope>NUCLEOTIDE SEQUENCE [LARGE SCALE GENOMIC DNA]</scope>
    <source>
        <strain evidence="2">cv. Shandingzi</strain>
        <tissue evidence="1">Leaves</tissue>
    </source>
</reference>
<gene>
    <name evidence="1" type="ORF">C1H46_024046</name>
</gene>
<evidence type="ECO:0000313" key="2">
    <source>
        <dbReference type="Proteomes" id="UP000315295"/>
    </source>
</evidence>
<dbReference type="STRING" id="106549.A0A540LVQ8"/>
<accession>A0A540LVQ8</accession>
<evidence type="ECO:0000313" key="1">
    <source>
        <dbReference type="EMBL" id="TQD90409.1"/>
    </source>
</evidence>